<dbReference type="InterPro" id="IPR036271">
    <property type="entry name" value="Tet_transcr_reg_TetR-rel_C_sf"/>
</dbReference>
<comment type="caution">
    <text evidence="6">The sequence shown here is derived from an EMBL/GenBank/DDBJ whole genome shotgun (WGS) entry which is preliminary data.</text>
</comment>
<dbReference type="InterPro" id="IPR009057">
    <property type="entry name" value="Homeodomain-like_sf"/>
</dbReference>
<dbReference type="RefSeq" id="WP_340294899.1">
    <property type="nucleotide sequence ID" value="NZ_JBBJUP010000025.1"/>
</dbReference>
<dbReference type="PRINTS" id="PR00455">
    <property type="entry name" value="HTHTETR"/>
</dbReference>
<keyword evidence="2 4" id="KW-0238">DNA-binding</keyword>
<evidence type="ECO:0000256" key="3">
    <source>
        <dbReference type="ARBA" id="ARBA00023163"/>
    </source>
</evidence>
<evidence type="ECO:0000256" key="2">
    <source>
        <dbReference type="ARBA" id="ARBA00023125"/>
    </source>
</evidence>
<dbReference type="InterPro" id="IPR041490">
    <property type="entry name" value="KstR2_TetR_C"/>
</dbReference>
<sequence>MTVPEPIPQPAARRKRTTERRAEIVRAAARIFADQGYAQVGMRDIADAIGVRGASLYHHFRSKEEILYAICLTVTREPVEENLPLLDAAGTPAERLAELVRAHVRHLLRRRTEYLVGLHERAALTPEHRAEIDGHVRHYHRRVRDVLAAGMRGGELRETDPTLAALGLLDMLNGVSGWIRGESDADADAVVAAHTALLFDGLRIR</sequence>
<keyword evidence="3" id="KW-0804">Transcription</keyword>
<keyword evidence="1" id="KW-0805">Transcription regulation</keyword>
<dbReference type="PANTHER" id="PTHR30055:SF234">
    <property type="entry name" value="HTH-TYPE TRANSCRIPTIONAL REGULATOR BETI"/>
    <property type="match status" value="1"/>
</dbReference>
<accession>A0ABU8TE45</accession>
<protein>
    <submittedName>
        <fullName evidence="6">TetR/AcrR family transcriptional regulator</fullName>
    </submittedName>
</protein>
<evidence type="ECO:0000259" key="5">
    <source>
        <dbReference type="PROSITE" id="PS50977"/>
    </source>
</evidence>
<keyword evidence="7" id="KW-1185">Reference proteome</keyword>
<dbReference type="Gene3D" id="1.10.357.10">
    <property type="entry name" value="Tetracycline Repressor, domain 2"/>
    <property type="match status" value="1"/>
</dbReference>
<dbReference type="EMBL" id="JBBJUP010000025">
    <property type="protein sequence ID" value="MEJ8281957.1"/>
    <property type="molecule type" value="Genomic_DNA"/>
</dbReference>
<dbReference type="Pfam" id="PF17932">
    <property type="entry name" value="TetR_C_24"/>
    <property type="match status" value="1"/>
</dbReference>
<dbReference type="SUPFAM" id="SSF48498">
    <property type="entry name" value="Tetracyclin repressor-like, C-terminal domain"/>
    <property type="match status" value="1"/>
</dbReference>
<proteinExistence type="predicted"/>
<dbReference type="PANTHER" id="PTHR30055">
    <property type="entry name" value="HTH-TYPE TRANSCRIPTIONAL REGULATOR RUTR"/>
    <property type="match status" value="1"/>
</dbReference>
<dbReference type="Proteomes" id="UP001364211">
    <property type="component" value="Unassembled WGS sequence"/>
</dbReference>
<evidence type="ECO:0000313" key="7">
    <source>
        <dbReference type="Proteomes" id="UP001364211"/>
    </source>
</evidence>
<dbReference type="Pfam" id="PF00440">
    <property type="entry name" value="TetR_N"/>
    <property type="match status" value="1"/>
</dbReference>
<feature type="DNA-binding region" description="H-T-H motif" evidence="4">
    <location>
        <begin position="41"/>
        <end position="60"/>
    </location>
</feature>
<dbReference type="SUPFAM" id="SSF46689">
    <property type="entry name" value="Homeodomain-like"/>
    <property type="match status" value="1"/>
</dbReference>
<reference evidence="6 7" key="1">
    <citation type="submission" date="2024-03" db="EMBL/GenBank/DDBJ databases">
        <title>Draft genome sequence of Pseudonocardia sp. DW16-2.</title>
        <authorList>
            <person name="Duangmal K."/>
        </authorList>
    </citation>
    <scope>NUCLEOTIDE SEQUENCE [LARGE SCALE GENOMIC DNA]</scope>
    <source>
        <strain evidence="6 7">DW16-2</strain>
    </source>
</reference>
<evidence type="ECO:0000256" key="1">
    <source>
        <dbReference type="ARBA" id="ARBA00023015"/>
    </source>
</evidence>
<evidence type="ECO:0000313" key="6">
    <source>
        <dbReference type="EMBL" id="MEJ8281957.1"/>
    </source>
</evidence>
<dbReference type="Gene3D" id="1.10.10.60">
    <property type="entry name" value="Homeodomain-like"/>
    <property type="match status" value="1"/>
</dbReference>
<dbReference type="InterPro" id="IPR050109">
    <property type="entry name" value="HTH-type_TetR-like_transc_reg"/>
</dbReference>
<dbReference type="InterPro" id="IPR001647">
    <property type="entry name" value="HTH_TetR"/>
</dbReference>
<gene>
    <name evidence="6" type="ORF">WJX68_23700</name>
</gene>
<dbReference type="PROSITE" id="PS50977">
    <property type="entry name" value="HTH_TETR_2"/>
    <property type="match status" value="1"/>
</dbReference>
<name>A0ABU8TE45_9PSEU</name>
<feature type="domain" description="HTH tetR-type" evidence="5">
    <location>
        <begin position="18"/>
        <end position="78"/>
    </location>
</feature>
<organism evidence="6 7">
    <name type="scientific">Pseudonocardia spirodelae</name>
    <dbReference type="NCBI Taxonomy" id="3133431"/>
    <lineage>
        <taxon>Bacteria</taxon>
        <taxon>Bacillati</taxon>
        <taxon>Actinomycetota</taxon>
        <taxon>Actinomycetes</taxon>
        <taxon>Pseudonocardiales</taxon>
        <taxon>Pseudonocardiaceae</taxon>
        <taxon>Pseudonocardia</taxon>
    </lineage>
</organism>
<evidence type="ECO:0000256" key="4">
    <source>
        <dbReference type="PROSITE-ProRule" id="PRU00335"/>
    </source>
</evidence>